<evidence type="ECO:0000313" key="2">
    <source>
        <dbReference type="Proteomes" id="UP000039865"/>
    </source>
</evidence>
<dbReference type="PANTHER" id="PTHR18895:SF74">
    <property type="entry name" value="MTRF1L RELEASE FACTOR GLUTAMINE METHYLTRANSFERASE"/>
    <property type="match status" value="1"/>
</dbReference>
<dbReference type="Gene3D" id="3.40.50.150">
    <property type="entry name" value="Vaccinia Virus protein VP39"/>
    <property type="match status" value="1"/>
</dbReference>
<dbReference type="GO" id="GO:0008168">
    <property type="term" value="F:methyltransferase activity"/>
    <property type="evidence" value="ECO:0007669"/>
    <property type="project" value="UniProtKB-KW"/>
</dbReference>
<dbReference type="GO" id="GO:0032259">
    <property type="term" value="P:methylation"/>
    <property type="evidence" value="ECO:0007669"/>
    <property type="project" value="UniProtKB-KW"/>
</dbReference>
<accession>A0A078B5V1</accession>
<keyword evidence="2" id="KW-1185">Reference proteome</keyword>
<dbReference type="OrthoDB" id="10047021at2759"/>
<sequence>MLKYFRCQTILTNKFSLIGATQNKLFSSAQQEVKPDKSETKITNPKLKLPPKRKPVIIVSEYGELLNIKPMTAPKPEVTLRQVQVVNDNTDSREFFKKMHRSPNTFFLFDPKGHYINAQSLYGSIKKQISETYFGSSKKKNEDKPYKGTVFEKCQLPFQIFNVNRMAKMNQKQFLSRIGFLALRDGSIELNPKSKPEIVEMKSILQNLEVDFDLGSFKKPDYFLPFPFVEGLISYERSRTQGIKIRCLGDKIIYPQYGVFPPTTQEYLDLFANYITQSKKTIQNYKTMADLGSGTGILPIIVSQLGKFNGDIYAFDKEHNCVESTRHNGQVFGLTQQMNAIELDLMEFYYNPTDKFTENQANFYKKMTDELGIPMQIDLITCNPPWLPAEFIVDSSPLDNGVYDPKEKFLNSQIHLSQKGEMLLIYSDLAQLLGIQDENKVQQLANKYHLRAELIDKTGLLPNKKVNDPLKNIKKEAKVQVYRITK</sequence>
<keyword evidence="1" id="KW-0489">Methyltransferase</keyword>
<gene>
    <name evidence="1" type="primary">Contig12190.g13022</name>
    <name evidence="1" type="ORF">STYLEM_18948</name>
</gene>
<dbReference type="AlphaFoldDB" id="A0A078B5V1"/>
<dbReference type="InParanoid" id="A0A078B5V1"/>
<dbReference type="InterPro" id="IPR050320">
    <property type="entry name" value="N5-glutamine_MTase"/>
</dbReference>
<keyword evidence="1" id="KW-0808">Transferase</keyword>
<reference evidence="1 2" key="1">
    <citation type="submission" date="2014-06" db="EMBL/GenBank/DDBJ databases">
        <authorList>
            <person name="Swart Estienne"/>
        </authorList>
    </citation>
    <scope>NUCLEOTIDE SEQUENCE [LARGE SCALE GENOMIC DNA]</scope>
    <source>
        <strain evidence="1 2">130c</strain>
    </source>
</reference>
<dbReference type="InterPro" id="IPR029063">
    <property type="entry name" value="SAM-dependent_MTases_sf"/>
</dbReference>
<dbReference type="EMBL" id="CCKQ01017891">
    <property type="protein sequence ID" value="CDW89809.1"/>
    <property type="molecule type" value="Genomic_DNA"/>
</dbReference>
<dbReference type="OMA" id="TNAYFLE"/>
<proteinExistence type="predicted"/>
<organism evidence="1 2">
    <name type="scientific">Stylonychia lemnae</name>
    <name type="common">Ciliate</name>
    <dbReference type="NCBI Taxonomy" id="5949"/>
    <lineage>
        <taxon>Eukaryota</taxon>
        <taxon>Sar</taxon>
        <taxon>Alveolata</taxon>
        <taxon>Ciliophora</taxon>
        <taxon>Intramacronucleata</taxon>
        <taxon>Spirotrichea</taxon>
        <taxon>Stichotrichia</taxon>
        <taxon>Sporadotrichida</taxon>
        <taxon>Oxytrichidae</taxon>
        <taxon>Stylonychinae</taxon>
        <taxon>Stylonychia</taxon>
    </lineage>
</organism>
<dbReference type="Proteomes" id="UP000039865">
    <property type="component" value="Unassembled WGS sequence"/>
</dbReference>
<protein>
    <submittedName>
        <fullName evidence="1">Methylase</fullName>
    </submittedName>
</protein>
<name>A0A078B5V1_STYLE</name>
<dbReference type="Pfam" id="PF06325">
    <property type="entry name" value="PrmA"/>
    <property type="match status" value="1"/>
</dbReference>
<dbReference type="PANTHER" id="PTHR18895">
    <property type="entry name" value="HEMK METHYLTRANSFERASE"/>
    <property type="match status" value="1"/>
</dbReference>
<evidence type="ECO:0000313" key="1">
    <source>
        <dbReference type="EMBL" id="CDW89809.1"/>
    </source>
</evidence>
<dbReference type="SUPFAM" id="SSF53335">
    <property type="entry name" value="S-adenosyl-L-methionine-dependent methyltransferases"/>
    <property type="match status" value="1"/>
</dbReference>